<keyword evidence="4 7" id="KW-0812">Transmembrane</keyword>
<evidence type="ECO:0000256" key="1">
    <source>
        <dbReference type="ARBA" id="ARBA00004651"/>
    </source>
</evidence>
<dbReference type="Pfam" id="PF03994">
    <property type="entry name" value="DUF350"/>
    <property type="match status" value="1"/>
</dbReference>
<dbReference type="AlphaFoldDB" id="A0A9D7E618"/>
<evidence type="ECO:0000256" key="2">
    <source>
        <dbReference type="ARBA" id="ARBA00005779"/>
    </source>
</evidence>
<dbReference type="Proteomes" id="UP000807785">
    <property type="component" value="Unassembled WGS sequence"/>
</dbReference>
<dbReference type="InterPro" id="IPR007140">
    <property type="entry name" value="DUF350"/>
</dbReference>
<keyword evidence="6 7" id="KW-0472">Membrane</keyword>
<feature type="transmembrane region" description="Helical" evidence="7">
    <location>
        <begin position="71"/>
        <end position="95"/>
    </location>
</feature>
<accession>A0A9D7E618</accession>
<comment type="similarity">
    <text evidence="2">Belongs to the UPF0719 family.</text>
</comment>
<keyword evidence="5 7" id="KW-1133">Transmembrane helix</keyword>
<evidence type="ECO:0000256" key="5">
    <source>
        <dbReference type="ARBA" id="ARBA00022989"/>
    </source>
</evidence>
<protein>
    <submittedName>
        <fullName evidence="8">DUF350 domain-containing protein</fullName>
    </submittedName>
</protein>
<sequence>MLMYVANYVIYLLSGVLLLGVFFVIYTRTTPFDEIAQVRAGNTAAALTLSGALIGFSLTVASGILHNSALIGFVAWSAGAMLVQLAAYAVCSRLLPGAKEQIEAGNVAMGGLLGAISLTVGAINAACLS</sequence>
<evidence type="ECO:0000256" key="4">
    <source>
        <dbReference type="ARBA" id="ARBA00022692"/>
    </source>
</evidence>
<keyword evidence="3" id="KW-1003">Cell membrane</keyword>
<gene>
    <name evidence="8" type="ORF">IPH26_02185</name>
</gene>
<feature type="transmembrane region" description="Helical" evidence="7">
    <location>
        <begin position="107"/>
        <end position="126"/>
    </location>
</feature>
<comment type="caution">
    <text evidence="8">The sequence shown here is derived from an EMBL/GenBank/DDBJ whole genome shotgun (WGS) entry which is preliminary data.</text>
</comment>
<name>A0A9D7E618_9PROT</name>
<evidence type="ECO:0000313" key="9">
    <source>
        <dbReference type="Proteomes" id="UP000807785"/>
    </source>
</evidence>
<comment type="subcellular location">
    <subcellularLocation>
        <location evidence="1">Cell membrane</location>
        <topology evidence="1">Multi-pass membrane protein</topology>
    </subcellularLocation>
</comment>
<evidence type="ECO:0000256" key="6">
    <source>
        <dbReference type="ARBA" id="ARBA00023136"/>
    </source>
</evidence>
<feature type="transmembrane region" description="Helical" evidence="7">
    <location>
        <begin position="46"/>
        <end position="65"/>
    </location>
</feature>
<evidence type="ECO:0000256" key="7">
    <source>
        <dbReference type="SAM" id="Phobius"/>
    </source>
</evidence>
<dbReference type="EMBL" id="JADJEV010000001">
    <property type="protein sequence ID" value="MBK6971807.1"/>
    <property type="molecule type" value="Genomic_DNA"/>
</dbReference>
<dbReference type="PANTHER" id="PTHR40043:SF1">
    <property type="entry name" value="UPF0719 INNER MEMBRANE PROTEIN YJFL"/>
    <property type="match status" value="1"/>
</dbReference>
<evidence type="ECO:0000313" key="8">
    <source>
        <dbReference type="EMBL" id="MBK6971807.1"/>
    </source>
</evidence>
<dbReference type="PANTHER" id="PTHR40043">
    <property type="entry name" value="UPF0719 INNER MEMBRANE PROTEIN YJFL"/>
    <property type="match status" value="1"/>
</dbReference>
<evidence type="ECO:0000256" key="3">
    <source>
        <dbReference type="ARBA" id="ARBA00022475"/>
    </source>
</evidence>
<reference evidence="8" key="1">
    <citation type="submission" date="2020-10" db="EMBL/GenBank/DDBJ databases">
        <title>Connecting structure to function with the recovery of over 1000 high-quality activated sludge metagenome-assembled genomes encoding full-length rRNA genes using long-read sequencing.</title>
        <authorList>
            <person name="Singleton C.M."/>
            <person name="Petriglieri F."/>
            <person name="Kristensen J.M."/>
            <person name="Kirkegaard R.H."/>
            <person name="Michaelsen T.Y."/>
            <person name="Andersen M.H."/>
            <person name="Karst S.M."/>
            <person name="Dueholm M.S."/>
            <person name="Nielsen P.H."/>
            <person name="Albertsen M."/>
        </authorList>
    </citation>
    <scope>NUCLEOTIDE SEQUENCE</scope>
    <source>
        <strain evidence="8">Bjer_18-Q3-R1-45_BAT3C.347</strain>
    </source>
</reference>
<feature type="transmembrane region" description="Helical" evidence="7">
    <location>
        <begin position="6"/>
        <end position="26"/>
    </location>
</feature>
<organism evidence="8 9">
    <name type="scientific">Candidatus Methylophosphatis roskildensis</name>
    <dbReference type="NCBI Taxonomy" id="2899263"/>
    <lineage>
        <taxon>Bacteria</taxon>
        <taxon>Pseudomonadati</taxon>
        <taxon>Pseudomonadota</taxon>
        <taxon>Betaproteobacteria</taxon>
        <taxon>Nitrosomonadales</taxon>
        <taxon>Sterolibacteriaceae</taxon>
        <taxon>Candidatus Methylophosphatis</taxon>
    </lineage>
</organism>
<proteinExistence type="inferred from homology"/>
<dbReference type="GO" id="GO:0005886">
    <property type="term" value="C:plasma membrane"/>
    <property type="evidence" value="ECO:0007669"/>
    <property type="project" value="UniProtKB-SubCell"/>
</dbReference>